<keyword evidence="3" id="KW-1185">Reference proteome</keyword>
<dbReference type="OrthoDB" id="482635at2"/>
<evidence type="ECO:0000313" key="2">
    <source>
        <dbReference type="EMBL" id="ASC71996.1"/>
    </source>
</evidence>
<dbReference type="Proteomes" id="UP000191901">
    <property type="component" value="Chromosome"/>
</dbReference>
<evidence type="ECO:0000313" key="3">
    <source>
        <dbReference type="Proteomes" id="UP000191901"/>
    </source>
</evidence>
<dbReference type="RefSeq" id="WP_080807878.1">
    <property type="nucleotide sequence ID" value="NZ_CP021983.2"/>
</dbReference>
<dbReference type="STRING" id="1641165.XM38_08890"/>
<evidence type="ECO:0000256" key="1">
    <source>
        <dbReference type="SAM" id="MobiDB-lite"/>
    </source>
</evidence>
<feature type="region of interest" description="Disordered" evidence="1">
    <location>
        <begin position="68"/>
        <end position="176"/>
    </location>
</feature>
<reference evidence="2 3" key="1">
    <citation type="journal article" date="2016" name="Biochim. Biophys. Acta">
        <title>Characterization of red-shifted phycobilisomes isolated from the chlorophyll f-containing cyanobacterium Halomicronema hongdechloris.</title>
        <authorList>
            <person name="Li Y."/>
            <person name="Lin Y."/>
            <person name="Garvey C.J."/>
            <person name="Birch D."/>
            <person name="Corkery R.W."/>
            <person name="Loughlin P.C."/>
            <person name="Scheer H."/>
            <person name="Willows R.D."/>
            <person name="Chen M."/>
        </authorList>
    </citation>
    <scope>NUCLEOTIDE SEQUENCE [LARGE SCALE GENOMIC DNA]</scope>
    <source>
        <strain evidence="2 3">C2206</strain>
    </source>
</reference>
<sequence length="232" mass="24164">MLSSLLTRLHRRYPTASLTADLLMVHDGNFVVRSQVAINGIVVASSLAAATTVEAAEDRAKLRALQAIDLGDTTDPPSPKSDAFPESEATPAPPAKSPPPAAAKAPAPANKSSDSPTEEPTQPPAAPASAQATPPKPDPTTTHPCNGSASPPQPSAPPTSVNNAAAPTAPGDTPIDLSDIIAQTDVELQRLGWTVAQGREYLEATYGKRSRHDLSDEELLEFLLHLEAQPSP</sequence>
<feature type="compositionally biased region" description="Pro residues" evidence="1">
    <location>
        <begin position="91"/>
        <end position="101"/>
    </location>
</feature>
<dbReference type="EMBL" id="CP021983">
    <property type="protein sequence ID" value="ASC71996.1"/>
    <property type="molecule type" value="Genomic_DNA"/>
</dbReference>
<organism evidence="2 3">
    <name type="scientific">Halomicronema hongdechloris C2206</name>
    <dbReference type="NCBI Taxonomy" id="1641165"/>
    <lineage>
        <taxon>Bacteria</taxon>
        <taxon>Bacillati</taxon>
        <taxon>Cyanobacteriota</taxon>
        <taxon>Cyanophyceae</taxon>
        <taxon>Nodosilineales</taxon>
        <taxon>Nodosilineaceae</taxon>
        <taxon>Halomicronema</taxon>
    </lineage>
</organism>
<accession>A0A1Z3HNY3</accession>
<gene>
    <name evidence="2" type="ORF">XM38_029500</name>
</gene>
<dbReference type="AlphaFoldDB" id="A0A1Z3HNY3"/>
<name>A0A1Z3HNY3_9CYAN</name>
<protein>
    <submittedName>
        <fullName evidence="2">Uncharacterized protein</fullName>
    </submittedName>
</protein>
<feature type="compositionally biased region" description="Low complexity" evidence="1">
    <location>
        <begin position="127"/>
        <end position="150"/>
    </location>
</feature>
<dbReference type="KEGG" id="hhg:XM38_029500"/>
<proteinExistence type="predicted"/>